<dbReference type="STRING" id="93759.A0A1R3KBK9"/>
<organism evidence="1 2">
    <name type="scientific">Corchorus olitorius</name>
    <dbReference type="NCBI Taxonomy" id="93759"/>
    <lineage>
        <taxon>Eukaryota</taxon>
        <taxon>Viridiplantae</taxon>
        <taxon>Streptophyta</taxon>
        <taxon>Embryophyta</taxon>
        <taxon>Tracheophyta</taxon>
        <taxon>Spermatophyta</taxon>
        <taxon>Magnoliopsida</taxon>
        <taxon>eudicotyledons</taxon>
        <taxon>Gunneridae</taxon>
        <taxon>Pentapetalae</taxon>
        <taxon>rosids</taxon>
        <taxon>malvids</taxon>
        <taxon>Malvales</taxon>
        <taxon>Malvaceae</taxon>
        <taxon>Grewioideae</taxon>
        <taxon>Apeibeae</taxon>
        <taxon>Corchorus</taxon>
    </lineage>
</organism>
<dbReference type="Proteomes" id="UP000187203">
    <property type="component" value="Unassembled WGS sequence"/>
</dbReference>
<accession>A0A1R3KBK9</accession>
<name>A0A1R3KBK9_9ROSI</name>
<dbReference type="OrthoDB" id="10250282at2759"/>
<comment type="caution">
    <text evidence="1">The sequence shown here is derived from an EMBL/GenBank/DDBJ whole genome shotgun (WGS) entry which is preliminary data.</text>
</comment>
<evidence type="ECO:0000313" key="1">
    <source>
        <dbReference type="EMBL" id="OMP04456.1"/>
    </source>
</evidence>
<reference evidence="2" key="1">
    <citation type="submission" date="2013-09" db="EMBL/GenBank/DDBJ databases">
        <title>Corchorus olitorius genome sequencing.</title>
        <authorList>
            <person name="Alam M."/>
            <person name="Haque M.S."/>
            <person name="Islam M.S."/>
            <person name="Emdad E.M."/>
            <person name="Islam M.M."/>
            <person name="Ahmed B."/>
            <person name="Halim A."/>
            <person name="Hossen Q.M.M."/>
            <person name="Hossain M.Z."/>
            <person name="Ahmed R."/>
            <person name="Khan M.M."/>
            <person name="Islam R."/>
            <person name="Rashid M.M."/>
            <person name="Khan S.A."/>
            <person name="Rahman M.S."/>
            <person name="Alam M."/>
            <person name="Yahiya A.S."/>
            <person name="Khan M.S."/>
            <person name="Azam M.S."/>
            <person name="Haque T."/>
            <person name="Lashkar M.Z.H."/>
            <person name="Akhand A.I."/>
            <person name="Morshed G."/>
            <person name="Roy S."/>
            <person name="Uddin K.S."/>
            <person name="Rabeya T."/>
            <person name="Hossain A.S."/>
            <person name="Chowdhury A."/>
            <person name="Snigdha A.R."/>
            <person name="Mortoza M.S."/>
            <person name="Matin S.A."/>
            <person name="Hoque S.M.E."/>
            <person name="Islam M.K."/>
            <person name="Roy D.K."/>
            <person name="Haider R."/>
            <person name="Moosa M.M."/>
            <person name="Elias S.M."/>
            <person name="Hasan A.M."/>
            <person name="Jahan S."/>
            <person name="Shafiuddin M."/>
            <person name="Mahmood N."/>
            <person name="Shommy N.S."/>
        </authorList>
    </citation>
    <scope>NUCLEOTIDE SEQUENCE [LARGE SCALE GENOMIC DNA]</scope>
    <source>
        <strain evidence="2">cv. O-4</strain>
    </source>
</reference>
<protein>
    <submittedName>
        <fullName evidence="1">Uncharacterized protein</fullName>
    </submittedName>
</protein>
<keyword evidence="2" id="KW-1185">Reference proteome</keyword>
<dbReference type="EMBL" id="AWUE01014253">
    <property type="protein sequence ID" value="OMP04456.1"/>
    <property type="molecule type" value="Genomic_DNA"/>
</dbReference>
<sequence length="185" mass="20757">MWNCPYSADNFVKYSEDFEMQWPALCCVFGPDGKLKAKNRKESDFFVAGDEPTIVATGAHLICYPGGFNMSTGELLWELVQRASSDIIIGTKAIAIIVFTFRHGGKLCKLSLVKFSKVHQPSYRKGFFSKVRLQPLFSFVVQVLTRVAGECKVCNCRRSFGMRGLPVGLKGGEEVWQLEAICYFC</sequence>
<proteinExistence type="predicted"/>
<evidence type="ECO:0000313" key="2">
    <source>
        <dbReference type="Proteomes" id="UP000187203"/>
    </source>
</evidence>
<dbReference type="AlphaFoldDB" id="A0A1R3KBK9"/>
<gene>
    <name evidence="1" type="ORF">COLO4_09615</name>
</gene>